<dbReference type="Pfam" id="PF03357">
    <property type="entry name" value="Snf7"/>
    <property type="match status" value="1"/>
</dbReference>
<dbReference type="InterPro" id="IPR005024">
    <property type="entry name" value="Snf7_fam"/>
</dbReference>
<dbReference type="KEGG" id="rcu:8265862"/>
<evidence type="ECO:0000256" key="2">
    <source>
        <dbReference type="SAM" id="MobiDB-lite"/>
    </source>
</evidence>
<dbReference type="PANTHER" id="PTHR22761">
    <property type="entry name" value="CHARGED MULTIVESICULAR BODY PROTEIN"/>
    <property type="match status" value="1"/>
</dbReference>
<feature type="coiled-coil region" evidence="1">
    <location>
        <begin position="320"/>
        <end position="347"/>
    </location>
</feature>
<dbReference type="PANTHER" id="PTHR22761:SF7">
    <property type="entry name" value="SNF7 FAMILY PROTEIN"/>
    <property type="match status" value="1"/>
</dbReference>
<reference evidence="4" key="1">
    <citation type="journal article" date="2010" name="Nat. Biotechnol.">
        <title>Draft genome sequence of the oilseed species Ricinus communis.</title>
        <authorList>
            <person name="Chan A.P."/>
            <person name="Crabtree J."/>
            <person name="Zhao Q."/>
            <person name="Lorenzi H."/>
            <person name="Orvis J."/>
            <person name="Puiu D."/>
            <person name="Melake-Berhan A."/>
            <person name="Jones K.M."/>
            <person name="Redman J."/>
            <person name="Chen G."/>
            <person name="Cahoon E.B."/>
            <person name="Gedil M."/>
            <person name="Stanke M."/>
            <person name="Haas B.J."/>
            <person name="Wortman J.R."/>
            <person name="Fraser-Liggett C.M."/>
            <person name="Ravel J."/>
            <person name="Rabinowicz P.D."/>
        </authorList>
    </citation>
    <scope>NUCLEOTIDE SEQUENCE [LARGE SCALE GENOMIC DNA]</scope>
    <source>
        <strain evidence="4">cv. Hale</strain>
    </source>
</reference>
<evidence type="ECO:0000313" key="3">
    <source>
        <dbReference type="EMBL" id="EEF47153.1"/>
    </source>
</evidence>
<name>B9RN30_RICCO</name>
<keyword evidence="4" id="KW-1185">Reference proteome</keyword>
<dbReference type="Pfam" id="PF25880">
    <property type="entry name" value="WHD_CHMP7_1st"/>
    <property type="match status" value="1"/>
</dbReference>
<feature type="compositionally biased region" description="Polar residues" evidence="2">
    <location>
        <begin position="383"/>
        <end position="407"/>
    </location>
</feature>
<dbReference type="Proteomes" id="UP000008311">
    <property type="component" value="Unassembled WGS sequence"/>
</dbReference>
<dbReference type="OrthoDB" id="10250120at2759"/>
<accession>B9RN30</accession>
<feature type="region of interest" description="Disordered" evidence="2">
    <location>
        <begin position="375"/>
        <end position="438"/>
    </location>
</feature>
<gene>
    <name evidence="3" type="ORF">RCOM_1343110</name>
</gene>
<feature type="compositionally biased region" description="Polar residues" evidence="2">
    <location>
        <begin position="425"/>
        <end position="438"/>
    </location>
</feature>
<dbReference type="OMA" id="LQLQFMR"/>
<dbReference type="eggNOG" id="KOG2911">
    <property type="taxonomic scope" value="Eukaryota"/>
</dbReference>
<dbReference type="FunCoup" id="B9RN30">
    <property type="interactions" value="2626"/>
</dbReference>
<dbReference type="EMBL" id="EQ973790">
    <property type="protein sequence ID" value="EEF47153.1"/>
    <property type="molecule type" value="Genomic_DNA"/>
</dbReference>
<organism evidence="3 4">
    <name type="scientific">Ricinus communis</name>
    <name type="common">Castor bean</name>
    <dbReference type="NCBI Taxonomy" id="3988"/>
    <lineage>
        <taxon>Eukaryota</taxon>
        <taxon>Viridiplantae</taxon>
        <taxon>Streptophyta</taxon>
        <taxon>Embryophyta</taxon>
        <taxon>Tracheophyta</taxon>
        <taxon>Spermatophyta</taxon>
        <taxon>Magnoliopsida</taxon>
        <taxon>eudicotyledons</taxon>
        <taxon>Gunneridae</taxon>
        <taxon>Pentapetalae</taxon>
        <taxon>rosids</taxon>
        <taxon>fabids</taxon>
        <taxon>Malpighiales</taxon>
        <taxon>Euphorbiaceae</taxon>
        <taxon>Acalyphoideae</taxon>
        <taxon>Acalypheae</taxon>
        <taxon>Ricinus</taxon>
    </lineage>
</organism>
<dbReference type="GO" id="GO:0005771">
    <property type="term" value="C:multivesicular body"/>
    <property type="evidence" value="ECO:0000318"/>
    <property type="project" value="GO_Central"/>
</dbReference>
<dbReference type="STRING" id="3988.B9RN30"/>
<dbReference type="AlphaFoldDB" id="B9RN30"/>
<dbReference type="GO" id="GO:0000815">
    <property type="term" value="C:ESCRT III complex"/>
    <property type="evidence" value="ECO:0000318"/>
    <property type="project" value="GO_Central"/>
</dbReference>
<protein>
    <submittedName>
        <fullName evidence="3">Protein CHMP7, putative</fullName>
    </submittedName>
</protein>
<dbReference type="GO" id="GO:0009898">
    <property type="term" value="C:cytoplasmic side of plasma membrane"/>
    <property type="evidence" value="ECO:0000318"/>
    <property type="project" value="GO_Central"/>
</dbReference>
<keyword evidence="1" id="KW-0175">Coiled coil</keyword>
<dbReference type="GO" id="GO:0032511">
    <property type="term" value="P:late endosome to vacuole transport via multivesicular body sorting pathway"/>
    <property type="evidence" value="ECO:0000318"/>
    <property type="project" value="GO_Central"/>
</dbReference>
<evidence type="ECO:0000313" key="4">
    <source>
        <dbReference type="Proteomes" id="UP000008311"/>
    </source>
</evidence>
<evidence type="ECO:0000256" key="1">
    <source>
        <dbReference type="SAM" id="Coils"/>
    </source>
</evidence>
<sequence>MDSSMVMEFICKEVSDWNEEVIATARFKAFSGQRSDWEPKYQFWRNLILKIARHLGLFTIRPCQVKNEWFNRGGLTPLCLDHVLFLMYTEGDIIRNVDVVDATSGRFSQLYRKVTNLVIRSTTTPDLLLEDNLILTPLLKEKADQVIKLLSENHWTTSCVVTMRKFQDMCGGPNEASVVLSYFSGVGKAQYLSVCKKEFVEGIKVSLSSALVPAISSLDFDVLHLIWTAEKLQQQIDVIDQRYELSRNSALAYLKSGNKKMALRHARDMKLASDSREKCTSLFNRVEEVLNIIADAESTKKVTEAIQIGAQAMKQNKITVEEVDLCLEELEENIDSQKQVEKALESTPSYTVIEDEDIEEEFKKLEMEVGTVDLQSPVPRIGMSSTSGETDNSVSTDSLSDALSNLKLQDALPGDCTDQVPLEATRTNDSKNLTLEAA</sequence>
<proteinExistence type="predicted"/>
<dbReference type="GO" id="GO:0006900">
    <property type="term" value="P:vesicle budding from membrane"/>
    <property type="evidence" value="ECO:0000318"/>
    <property type="project" value="GO_Central"/>
</dbReference>
<dbReference type="InParanoid" id="B9RN30"/>